<keyword evidence="2" id="KW-1185">Reference proteome</keyword>
<gene>
    <name evidence="1" type="ORF">SAMN06265374_4403</name>
</gene>
<accession>A0ABY1PM40</accession>
<dbReference type="EMBL" id="FXTT01000008">
    <property type="protein sequence ID" value="SMP36966.1"/>
    <property type="molecule type" value="Genomic_DNA"/>
</dbReference>
<comment type="caution">
    <text evidence="1">The sequence shown here is derived from an EMBL/GenBank/DDBJ whole genome shotgun (WGS) entry which is preliminary data.</text>
</comment>
<proteinExistence type="predicted"/>
<name>A0ABY1PM40_9HYPH</name>
<evidence type="ECO:0000313" key="1">
    <source>
        <dbReference type="EMBL" id="SMP36966.1"/>
    </source>
</evidence>
<protein>
    <recommendedName>
        <fullName evidence="3">PepSY domain-containing protein</fullName>
    </recommendedName>
</protein>
<dbReference type="Proteomes" id="UP001157914">
    <property type="component" value="Unassembled WGS sequence"/>
</dbReference>
<evidence type="ECO:0000313" key="2">
    <source>
        <dbReference type="Proteomes" id="UP001157914"/>
    </source>
</evidence>
<evidence type="ECO:0008006" key="3">
    <source>
        <dbReference type="Google" id="ProtNLM"/>
    </source>
</evidence>
<sequence length="111" mass="11493">MNRRFSLRSSAIGYTLAQDLPRTFGFAVKHLIAILLFTLVTAVPASAACLSAGQMREAVASGQAAPLGAVAGQAGGEIVKAQLCQQGGRYVYVLSVLKGGKVTKVTVNASR</sequence>
<reference evidence="1 2" key="1">
    <citation type="submission" date="2017-05" db="EMBL/GenBank/DDBJ databases">
        <authorList>
            <person name="Varghese N."/>
            <person name="Submissions S."/>
        </authorList>
    </citation>
    <scope>NUCLEOTIDE SEQUENCE [LARGE SCALE GENOMIC DNA]</scope>
    <source>
        <strain evidence="1 2">DSM 15949</strain>
    </source>
</reference>
<organism evidence="1 2">
    <name type="scientific">Roseibium denhamense</name>
    <dbReference type="NCBI Taxonomy" id="76305"/>
    <lineage>
        <taxon>Bacteria</taxon>
        <taxon>Pseudomonadati</taxon>
        <taxon>Pseudomonadota</taxon>
        <taxon>Alphaproteobacteria</taxon>
        <taxon>Hyphomicrobiales</taxon>
        <taxon>Stappiaceae</taxon>
        <taxon>Roseibium</taxon>
    </lineage>
</organism>